<keyword evidence="4 8" id="KW-0694">RNA-binding</keyword>
<accession>A0A3E3DVL2</accession>
<comment type="function">
    <text evidence="1 8">Binds directly to 16S ribosomal RNA.</text>
</comment>
<dbReference type="GO" id="GO:0015935">
    <property type="term" value="C:small ribosomal subunit"/>
    <property type="evidence" value="ECO:0007669"/>
    <property type="project" value="TreeGrafter"/>
</dbReference>
<dbReference type="InterPro" id="IPR002583">
    <property type="entry name" value="Ribosomal_bS20"/>
</dbReference>
<dbReference type="GO" id="GO:0003735">
    <property type="term" value="F:structural constituent of ribosome"/>
    <property type="evidence" value="ECO:0007669"/>
    <property type="project" value="InterPro"/>
</dbReference>
<gene>
    <name evidence="8" type="primary">rpsT</name>
    <name evidence="9" type="ORF">DW687_09815</name>
</gene>
<dbReference type="GO" id="GO:0006412">
    <property type="term" value="P:translation"/>
    <property type="evidence" value="ECO:0007669"/>
    <property type="project" value="UniProtKB-UniRule"/>
</dbReference>
<dbReference type="GO" id="GO:0005829">
    <property type="term" value="C:cytosol"/>
    <property type="evidence" value="ECO:0007669"/>
    <property type="project" value="TreeGrafter"/>
</dbReference>
<dbReference type="SUPFAM" id="SSF46992">
    <property type="entry name" value="Ribosomal protein S20"/>
    <property type="match status" value="1"/>
</dbReference>
<dbReference type="Pfam" id="PF01649">
    <property type="entry name" value="Ribosomal_S20p"/>
    <property type="match status" value="1"/>
</dbReference>
<dbReference type="RefSeq" id="WP_007049942.1">
    <property type="nucleotide sequence ID" value="NZ_CABKNJ010000001.1"/>
</dbReference>
<comment type="caution">
    <text evidence="9">The sequence shown here is derived from an EMBL/GenBank/DDBJ whole genome shotgun (WGS) entry which is preliminary data.</text>
</comment>
<keyword evidence="5 8" id="KW-0689">Ribosomal protein</keyword>
<keyword evidence="3 8" id="KW-0699">rRNA-binding</keyword>
<evidence type="ECO:0000256" key="1">
    <source>
        <dbReference type="ARBA" id="ARBA00003134"/>
    </source>
</evidence>
<evidence type="ECO:0000313" key="9">
    <source>
        <dbReference type="EMBL" id="RGD73327.1"/>
    </source>
</evidence>
<protein>
    <recommendedName>
        <fullName evidence="7 8">Small ribosomal subunit protein bS20</fullName>
    </recommendedName>
</protein>
<sequence>MANIKSAKKRAITNEKSRLRNKAIKTNLKTAQKEFDQAILSNDVEKAQEACKVASKKFDMAASKGIIHKNAADRKKAQLAKKVNALG</sequence>
<organism evidence="9 10">
    <name type="scientific">Anaerofustis stercorihominis</name>
    <dbReference type="NCBI Taxonomy" id="214853"/>
    <lineage>
        <taxon>Bacteria</taxon>
        <taxon>Bacillati</taxon>
        <taxon>Bacillota</taxon>
        <taxon>Clostridia</taxon>
        <taxon>Eubacteriales</taxon>
        <taxon>Eubacteriaceae</taxon>
        <taxon>Anaerofustis</taxon>
    </lineage>
</organism>
<evidence type="ECO:0000256" key="7">
    <source>
        <dbReference type="ARBA" id="ARBA00035136"/>
    </source>
</evidence>
<evidence type="ECO:0000256" key="6">
    <source>
        <dbReference type="ARBA" id="ARBA00023274"/>
    </source>
</evidence>
<keyword evidence="6 8" id="KW-0687">Ribonucleoprotein</keyword>
<dbReference type="EMBL" id="QUSM01000006">
    <property type="protein sequence ID" value="RGD73327.1"/>
    <property type="molecule type" value="Genomic_DNA"/>
</dbReference>
<dbReference type="FunFam" id="1.20.58.110:FF:000001">
    <property type="entry name" value="30S ribosomal protein S20"/>
    <property type="match status" value="1"/>
</dbReference>
<dbReference type="GO" id="GO:0070181">
    <property type="term" value="F:small ribosomal subunit rRNA binding"/>
    <property type="evidence" value="ECO:0007669"/>
    <property type="project" value="TreeGrafter"/>
</dbReference>
<dbReference type="InterPro" id="IPR036510">
    <property type="entry name" value="Ribosomal_bS20_sf"/>
</dbReference>
<dbReference type="NCBIfam" id="TIGR00029">
    <property type="entry name" value="S20"/>
    <property type="match status" value="1"/>
</dbReference>
<evidence type="ECO:0000256" key="4">
    <source>
        <dbReference type="ARBA" id="ARBA00022884"/>
    </source>
</evidence>
<evidence type="ECO:0000256" key="8">
    <source>
        <dbReference type="HAMAP-Rule" id="MF_00500"/>
    </source>
</evidence>
<evidence type="ECO:0000256" key="2">
    <source>
        <dbReference type="ARBA" id="ARBA00007634"/>
    </source>
</evidence>
<dbReference type="GeneID" id="98000281"/>
<dbReference type="HAMAP" id="MF_00500">
    <property type="entry name" value="Ribosomal_bS20"/>
    <property type="match status" value="1"/>
</dbReference>
<proteinExistence type="inferred from homology"/>
<evidence type="ECO:0000313" key="10">
    <source>
        <dbReference type="Proteomes" id="UP000261212"/>
    </source>
</evidence>
<dbReference type="PANTHER" id="PTHR33398">
    <property type="entry name" value="30S RIBOSOMAL PROTEIN S20"/>
    <property type="match status" value="1"/>
</dbReference>
<dbReference type="Gene3D" id="1.20.58.110">
    <property type="entry name" value="Ribosomal protein S20"/>
    <property type="match status" value="1"/>
</dbReference>
<reference evidence="9 10" key="1">
    <citation type="submission" date="2018-08" db="EMBL/GenBank/DDBJ databases">
        <title>A genome reference for cultivated species of the human gut microbiota.</title>
        <authorList>
            <person name="Zou Y."/>
            <person name="Xue W."/>
            <person name="Luo G."/>
        </authorList>
    </citation>
    <scope>NUCLEOTIDE SEQUENCE [LARGE SCALE GENOMIC DNA]</scope>
    <source>
        <strain evidence="9 10">AM25-6</strain>
    </source>
</reference>
<evidence type="ECO:0000256" key="3">
    <source>
        <dbReference type="ARBA" id="ARBA00022730"/>
    </source>
</evidence>
<dbReference type="PANTHER" id="PTHR33398:SF1">
    <property type="entry name" value="SMALL RIBOSOMAL SUBUNIT PROTEIN BS20C"/>
    <property type="match status" value="1"/>
</dbReference>
<comment type="similarity">
    <text evidence="2 8">Belongs to the bacterial ribosomal protein bS20 family.</text>
</comment>
<dbReference type="AlphaFoldDB" id="A0A3E3DVL2"/>
<evidence type="ECO:0000256" key="5">
    <source>
        <dbReference type="ARBA" id="ARBA00022980"/>
    </source>
</evidence>
<dbReference type="Proteomes" id="UP000261212">
    <property type="component" value="Unassembled WGS sequence"/>
</dbReference>
<name>A0A3E3DVL2_9FIRM</name>